<feature type="compositionally biased region" description="Low complexity" evidence="1">
    <location>
        <begin position="398"/>
        <end position="407"/>
    </location>
</feature>
<evidence type="ECO:0000313" key="4">
    <source>
        <dbReference type="Proteomes" id="UP000192319"/>
    </source>
</evidence>
<comment type="caution">
    <text evidence="2">The sequence shown here is derived from an EMBL/GenBank/DDBJ whole genome shotgun (WGS) entry which is preliminary data.</text>
</comment>
<evidence type="ECO:0000313" key="5">
    <source>
        <dbReference type="Proteomes" id="UP001141650"/>
    </source>
</evidence>
<proteinExistence type="predicted"/>
<evidence type="ECO:0000313" key="2">
    <source>
        <dbReference type="EMBL" id="MCV7378901.1"/>
    </source>
</evidence>
<dbReference type="AlphaFoldDB" id="A0AA41XMD9"/>
<reference evidence="2" key="2">
    <citation type="submission" date="2020-07" db="EMBL/GenBank/DDBJ databases">
        <authorList>
            <person name="Pettersson B.M.F."/>
            <person name="Behra P.R.K."/>
            <person name="Ramesh M."/>
            <person name="Das S."/>
            <person name="Dasgupta S."/>
            <person name="Kirsebom L.A."/>
        </authorList>
    </citation>
    <scope>NUCLEOTIDE SEQUENCE</scope>
    <source>
        <strain evidence="2">CCUG 55640</strain>
    </source>
</reference>
<feature type="compositionally biased region" description="Pro residues" evidence="1">
    <location>
        <begin position="408"/>
        <end position="417"/>
    </location>
</feature>
<evidence type="ECO:0000313" key="3">
    <source>
        <dbReference type="EMBL" id="OQZ91718.1"/>
    </source>
</evidence>
<protein>
    <submittedName>
        <fullName evidence="2">Uncharacterized protein</fullName>
    </submittedName>
</protein>
<feature type="compositionally biased region" description="Low complexity" evidence="1">
    <location>
        <begin position="249"/>
        <end position="265"/>
    </location>
</feature>
<reference evidence="2" key="3">
    <citation type="journal article" date="2022" name="BMC Genomics">
        <title>Comparative genome analysis of mycobacteria focusing on tRNA and non-coding RNA.</title>
        <authorList>
            <person name="Behra P.R.K."/>
            <person name="Pettersson B.M.F."/>
            <person name="Ramesh M."/>
            <person name="Das S."/>
            <person name="Dasgupta S."/>
            <person name="Kirsebom L.A."/>
        </authorList>
    </citation>
    <scope>NUCLEOTIDE SEQUENCE</scope>
    <source>
        <strain evidence="2">CCUG 55640</strain>
    </source>
</reference>
<organism evidence="2 5">
    <name type="scientific">Mycobacterium alsense</name>
    <dbReference type="NCBI Taxonomy" id="324058"/>
    <lineage>
        <taxon>Bacteria</taxon>
        <taxon>Bacillati</taxon>
        <taxon>Actinomycetota</taxon>
        <taxon>Actinomycetes</taxon>
        <taxon>Mycobacteriales</taxon>
        <taxon>Mycobacteriaceae</taxon>
        <taxon>Mycobacterium</taxon>
    </lineage>
</organism>
<feature type="compositionally biased region" description="Pro residues" evidence="1">
    <location>
        <begin position="266"/>
        <end position="290"/>
    </location>
</feature>
<keyword evidence="4" id="KW-1185">Reference proteome</keyword>
<sequence>MAERLDVAGRLAEGRAAVEHTETYVRACHLLGYQHPDLTAHPGQIRDWYDSEDGLDLRVLDRDCGELRAAGAAVLEALRMQRDGLAELTAAWQGPGGDAALGFLERHCDAANTVASEVRAAAQRCESLRDNLWYLVDSKVATAIAIDERTRAQRPDWLAAATAVTTGVGDRSGADEVIRQHVIPYVDNEIRDDWLTTMRSTVDGVDTAYAMVTDRMAAAPAAGFEVPGDLGPGHRPLAPGTTTPPEPASPAGVAAAPADPVSAPAAPTPAEPAPAVPPTPPAALPAPPLPDLGTAAAPDLGTAAAMPVGGAGLGSLVSRIVDAMGSLLGSGAEPLGGEDALDNEEPFHPDHEDKPDGPDQAKDVDAHPDAAAVTPVEEAEPGGPPPPADGPPAPVAAPAPVDGAPAPVAAPPGPGPAGPATDPSTPCEIAADQLPQAGQ</sequence>
<dbReference type="Proteomes" id="UP000192319">
    <property type="component" value="Unassembled WGS sequence"/>
</dbReference>
<dbReference type="EMBL" id="JACKVH010000012">
    <property type="protein sequence ID" value="MCV7378901.1"/>
    <property type="molecule type" value="Genomic_DNA"/>
</dbReference>
<gene>
    <name evidence="3" type="ORF">BST11_07480</name>
    <name evidence="2" type="ORF">H7K38_09560</name>
</gene>
<feature type="region of interest" description="Disordered" evidence="1">
    <location>
        <begin position="331"/>
        <end position="439"/>
    </location>
</feature>
<feature type="region of interest" description="Disordered" evidence="1">
    <location>
        <begin position="223"/>
        <end position="295"/>
    </location>
</feature>
<dbReference type="EMBL" id="MVHD01000008">
    <property type="protein sequence ID" value="OQZ91718.1"/>
    <property type="molecule type" value="Genomic_DNA"/>
</dbReference>
<reference evidence="3 4" key="1">
    <citation type="submission" date="2017-02" db="EMBL/GenBank/DDBJ databases">
        <title>The new phylogeny of genus Mycobacterium.</title>
        <authorList>
            <person name="Tortoli E."/>
            <person name="Trovato A."/>
            <person name="Cirillo D.M."/>
        </authorList>
    </citation>
    <scope>NUCLEOTIDE SEQUENCE [LARGE SCALE GENOMIC DNA]</scope>
    <source>
        <strain evidence="3 4">DSM 45230</strain>
    </source>
</reference>
<evidence type="ECO:0000256" key="1">
    <source>
        <dbReference type="SAM" id="MobiDB-lite"/>
    </source>
</evidence>
<name>A0AA41XMD9_9MYCO</name>
<accession>A0AA41XMD9</accession>
<feature type="compositionally biased region" description="Basic and acidic residues" evidence="1">
    <location>
        <begin position="345"/>
        <end position="368"/>
    </location>
</feature>
<feature type="compositionally biased region" description="Pro residues" evidence="1">
    <location>
        <begin position="382"/>
        <end position="397"/>
    </location>
</feature>
<dbReference type="Proteomes" id="UP001141650">
    <property type="component" value="Unassembled WGS sequence"/>
</dbReference>
<dbReference type="RefSeq" id="WP_083137308.1">
    <property type="nucleotide sequence ID" value="NZ_JACKVH010000012.1"/>
</dbReference>
<dbReference type="PRINTS" id="PR01217">
    <property type="entry name" value="PRICHEXTENSN"/>
</dbReference>